<organism evidence="2 3">
    <name type="scientific">Artemisia annua</name>
    <name type="common">Sweet wormwood</name>
    <dbReference type="NCBI Taxonomy" id="35608"/>
    <lineage>
        <taxon>Eukaryota</taxon>
        <taxon>Viridiplantae</taxon>
        <taxon>Streptophyta</taxon>
        <taxon>Embryophyta</taxon>
        <taxon>Tracheophyta</taxon>
        <taxon>Spermatophyta</taxon>
        <taxon>Magnoliopsida</taxon>
        <taxon>eudicotyledons</taxon>
        <taxon>Gunneridae</taxon>
        <taxon>Pentapetalae</taxon>
        <taxon>asterids</taxon>
        <taxon>campanulids</taxon>
        <taxon>Asterales</taxon>
        <taxon>Asteraceae</taxon>
        <taxon>Asteroideae</taxon>
        <taxon>Anthemideae</taxon>
        <taxon>Artemisiinae</taxon>
        <taxon>Artemisia</taxon>
    </lineage>
</organism>
<dbReference type="Gene3D" id="3.80.10.10">
    <property type="entry name" value="Ribonuclease Inhibitor"/>
    <property type="match status" value="1"/>
</dbReference>
<dbReference type="InterPro" id="IPR036047">
    <property type="entry name" value="F-box-like_dom_sf"/>
</dbReference>
<accession>A0A2U1QEF0</accession>
<dbReference type="Pfam" id="PF24758">
    <property type="entry name" value="LRR_At5g56370"/>
    <property type="match status" value="1"/>
</dbReference>
<dbReference type="STRING" id="35608.A0A2U1QEF0"/>
<dbReference type="OrthoDB" id="1722980at2759"/>
<dbReference type="SUPFAM" id="SSF81383">
    <property type="entry name" value="F-box domain"/>
    <property type="match status" value="1"/>
</dbReference>
<proteinExistence type="predicted"/>
<dbReference type="PANTHER" id="PTHR31639:SF312">
    <property type="entry name" value="CYCLIN-LIKE F-BOX"/>
    <property type="match status" value="1"/>
</dbReference>
<dbReference type="Pfam" id="PF00646">
    <property type="entry name" value="F-box"/>
    <property type="match status" value="1"/>
</dbReference>
<dbReference type="PANTHER" id="PTHR31639">
    <property type="entry name" value="F-BOX PROTEIN-LIKE"/>
    <property type="match status" value="1"/>
</dbReference>
<comment type="caution">
    <text evidence="2">The sequence shown here is derived from an EMBL/GenBank/DDBJ whole genome shotgun (WGS) entry which is preliminary data.</text>
</comment>
<dbReference type="InterPro" id="IPR006566">
    <property type="entry name" value="FBD"/>
</dbReference>
<evidence type="ECO:0000313" key="2">
    <source>
        <dbReference type="EMBL" id="PWA96385.1"/>
    </source>
</evidence>
<keyword evidence="3" id="KW-1185">Reference proteome</keyword>
<dbReference type="InterPro" id="IPR013101">
    <property type="entry name" value="LRR_PRU1-like"/>
</dbReference>
<dbReference type="EMBL" id="PKPP01000182">
    <property type="protein sequence ID" value="PWA96385.1"/>
    <property type="molecule type" value="Genomic_DNA"/>
</dbReference>
<evidence type="ECO:0000259" key="1">
    <source>
        <dbReference type="PROSITE" id="PS50181"/>
    </source>
</evidence>
<evidence type="ECO:0000313" key="3">
    <source>
        <dbReference type="Proteomes" id="UP000245207"/>
    </source>
</evidence>
<name>A0A2U1QEF0_ARTAN</name>
<dbReference type="SMART" id="SM00579">
    <property type="entry name" value="FBD"/>
    <property type="match status" value="1"/>
</dbReference>
<protein>
    <submittedName>
        <fullName evidence="2">F-box domain, Leucine-rich repeat domain, L domain-like protein</fullName>
    </submittedName>
</protein>
<dbReference type="InterPro" id="IPR055411">
    <property type="entry name" value="LRR_FXL15/At3g58940/PEG3-like"/>
</dbReference>
<dbReference type="AlphaFoldDB" id="A0A2U1QEF0"/>
<reference evidence="2 3" key="1">
    <citation type="journal article" date="2018" name="Mol. Plant">
        <title>The genome of Artemisia annua provides insight into the evolution of Asteraceae family and artemisinin biosynthesis.</title>
        <authorList>
            <person name="Shen Q."/>
            <person name="Zhang L."/>
            <person name="Liao Z."/>
            <person name="Wang S."/>
            <person name="Yan T."/>
            <person name="Shi P."/>
            <person name="Liu M."/>
            <person name="Fu X."/>
            <person name="Pan Q."/>
            <person name="Wang Y."/>
            <person name="Lv Z."/>
            <person name="Lu X."/>
            <person name="Zhang F."/>
            <person name="Jiang W."/>
            <person name="Ma Y."/>
            <person name="Chen M."/>
            <person name="Hao X."/>
            <person name="Li L."/>
            <person name="Tang Y."/>
            <person name="Lv G."/>
            <person name="Zhou Y."/>
            <person name="Sun X."/>
            <person name="Brodelius P.E."/>
            <person name="Rose J.K.C."/>
            <person name="Tang K."/>
        </authorList>
    </citation>
    <scope>NUCLEOTIDE SEQUENCE [LARGE SCALE GENOMIC DNA]</scope>
    <source>
        <strain evidence="3">cv. Huhao1</strain>
        <tissue evidence="2">Leaf</tissue>
    </source>
</reference>
<dbReference type="Proteomes" id="UP000245207">
    <property type="component" value="Unassembled WGS sequence"/>
</dbReference>
<dbReference type="PROSITE" id="PS50181">
    <property type="entry name" value="FBOX"/>
    <property type="match status" value="1"/>
</dbReference>
<feature type="domain" description="F-box" evidence="1">
    <location>
        <begin position="4"/>
        <end position="57"/>
    </location>
</feature>
<sequence>MEPDDYISSMPPDVISNILDRLPTQDAVRTDILARSWRFNWTMITQLIFDADFFRFMLGPDDEKEFNGRSLYRLLIHLKGPITKFVLDVNPELLDNEDINHWILFVSRNGIKDLTLEYFDRDHPFKLPTQLYSCMQLEHLKLEHCCFRHSPSFQGFPNLRSLDFSNVGFQSYTFGEFISRSPLLEILKFREFGRTKEVKTDEIAKLRNLKTLSLSWFSFDGQMTIKSSSIFQLMGLPKLQELSFDFWMCNLMTADVVRKKAPTSFNCLKTLKLSFIDFSDEVMASFVFKMICASPNLQTLEIKACDNYVSPETLWSLELDPKTAGKLLLLDVSFTSFRGSKNEVCLLRHLLACSPLLKKISIKLELEQLGGRDEGFKLSKKLKKLYRASPAAEIYIYGVVRVIDFS</sequence>
<dbReference type="SUPFAM" id="SSF52047">
    <property type="entry name" value="RNI-like"/>
    <property type="match status" value="1"/>
</dbReference>
<dbReference type="InterPro" id="IPR032675">
    <property type="entry name" value="LRR_dom_sf"/>
</dbReference>
<dbReference type="InterPro" id="IPR001810">
    <property type="entry name" value="F-box_dom"/>
</dbReference>
<dbReference type="Pfam" id="PF07723">
    <property type="entry name" value="LRR_2"/>
    <property type="match status" value="1"/>
</dbReference>
<gene>
    <name evidence="2" type="ORF">CTI12_AA040450</name>
</gene>